<evidence type="ECO:0008006" key="3">
    <source>
        <dbReference type="Google" id="ProtNLM"/>
    </source>
</evidence>
<dbReference type="Proteomes" id="UP000481861">
    <property type="component" value="Unassembled WGS sequence"/>
</dbReference>
<dbReference type="OrthoDB" id="2320332at2759"/>
<accession>A0A7C8M9T4</accession>
<sequence length="162" mass="18268">MVHLNLAHTEPINPAGTSITLTGAQIWTGLQRKIRFAQEFVPVIESCEVESDEGGVVIRRISIRPGVGPKSEARETVRCYWPSWVDFEQDDGTHIRNVISQGPSGEPTDLLMTYMFEYRLPEVEEGAQAEKELQRLKGLAKGAVEKTIETMREMVRDGRIKE</sequence>
<dbReference type="InterPro" id="IPR023393">
    <property type="entry name" value="START-like_dom_sf"/>
</dbReference>
<organism evidence="1 2">
    <name type="scientific">Massariosphaeria phaeospora</name>
    <dbReference type="NCBI Taxonomy" id="100035"/>
    <lineage>
        <taxon>Eukaryota</taxon>
        <taxon>Fungi</taxon>
        <taxon>Dikarya</taxon>
        <taxon>Ascomycota</taxon>
        <taxon>Pezizomycotina</taxon>
        <taxon>Dothideomycetes</taxon>
        <taxon>Pleosporomycetidae</taxon>
        <taxon>Pleosporales</taxon>
        <taxon>Pleosporales incertae sedis</taxon>
        <taxon>Massariosphaeria</taxon>
    </lineage>
</organism>
<keyword evidence="2" id="KW-1185">Reference proteome</keyword>
<dbReference type="CDD" id="cd08863">
    <property type="entry name" value="SRPBCC_DUF1857"/>
    <property type="match status" value="1"/>
</dbReference>
<protein>
    <recommendedName>
        <fullName evidence="3">DUF1857-domain-containing protein</fullName>
    </recommendedName>
</protein>
<dbReference type="SUPFAM" id="SSF55961">
    <property type="entry name" value="Bet v1-like"/>
    <property type="match status" value="1"/>
</dbReference>
<comment type="caution">
    <text evidence="1">The sequence shown here is derived from an EMBL/GenBank/DDBJ whole genome shotgun (WGS) entry which is preliminary data.</text>
</comment>
<proteinExistence type="predicted"/>
<dbReference type="AlphaFoldDB" id="A0A7C8M9T4"/>
<dbReference type="Gene3D" id="3.30.530.20">
    <property type="match status" value="1"/>
</dbReference>
<evidence type="ECO:0000313" key="2">
    <source>
        <dbReference type="Proteomes" id="UP000481861"/>
    </source>
</evidence>
<dbReference type="InterPro" id="IPR015075">
    <property type="entry name" value="AtaL"/>
</dbReference>
<gene>
    <name evidence="1" type="ORF">BDV95DRAFT_569734</name>
</gene>
<dbReference type="EMBL" id="JAADJZ010000009">
    <property type="protein sequence ID" value="KAF2872439.1"/>
    <property type="molecule type" value="Genomic_DNA"/>
</dbReference>
<name>A0A7C8M9T4_9PLEO</name>
<dbReference type="Pfam" id="PF08982">
    <property type="entry name" value="AtaL"/>
    <property type="match status" value="1"/>
</dbReference>
<evidence type="ECO:0000313" key="1">
    <source>
        <dbReference type="EMBL" id="KAF2872439.1"/>
    </source>
</evidence>
<reference evidence="1 2" key="1">
    <citation type="submission" date="2020-01" db="EMBL/GenBank/DDBJ databases">
        <authorList>
            <consortium name="DOE Joint Genome Institute"/>
            <person name="Haridas S."/>
            <person name="Albert R."/>
            <person name="Binder M."/>
            <person name="Bloem J."/>
            <person name="Labutti K."/>
            <person name="Salamov A."/>
            <person name="Andreopoulos B."/>
            <person name="Baker S.E."/>
            <person name="Barry K."/>
            <person name="Bills G."/>
            <person name="Bluhm B.H."/>
            <person name="Cannon C."/>
            <person name="Castanera R."/>
            <person name="Culley D.E."/>
            <person name="Daum C."/>
            <person name="Ezra D."/>
            <person name="Gonzalez J.B."/>
            <person name="Henrissat B."/>
            <person name="Kuo A."/>
            <person name="Liang C."/>
            <person name="Lipzen A."/>
            <person name="Lutzoni F."/>
            <person name="Magnuson J."/>
            <person name="Mondo S."/>
            <person name="Nolan M."/>
            <person name="Ohm R."/>
            <person name="Pangilinan J."/>
            <person name="Park H.-J.H."/>
            <person name="Ramirez L."/>
            <person name="Alfaro M."/>
            <person name="Sun H."/>
            <person name="Tritt A."/>
            <person name="Yoshinaga Y."/>
            <person name="Zwiers L.-H.L."/>
            <person name="Turgeon B.G."/>
            <person name="Goodwin S.B."/>
            <person name="Spatafora J.W."/>
            <person name="Crous P.W."/>
            <person name="Grigoriev I.V."/>
        </authorList>
    </citation>
    <scope>NUCLEOTIDE SEQUENCE [LARGE SCALE GENOMIC DNA]</scope>
    <source>
        <strain evidence="1 2">CBS 611.86</strain>
    </source>
</reference>